<dbReference type="EMBL" id="MCOG01000050">
    <property type="protein sequence ID" value="ORY66712.1"/>
    <property type="molecule type" value="Genomic_DNA"/>
</dbReference>
<keyword evidence="3" id="KW-1185">Reference proteome</keyword>
<dbReference type="Gene3D" id="3.40.50.150">
    <property type="entry name" value="Vaccinia Virus protein VP39"/>
    <property type="match status" value="1"/>
</dbReference>
<organism evidence="2 3">
    <name type="scientific">Neocallimastix californiae</name>
    <dbReference type="NCBI Taxonomy" id="1754190"/>
    <lineage>
        <taxon>Eukaryota</taxon>
        <taxon>Fungi</taxon>
        <taxon>Fungi incertae sedis</taxon>
        <taxon>Chytridiomycota</taxon>
        <taxon>Chytridiomycota incertae sedis</taxon>
        <taxon>Neocallimastigomycetes</taxon>
        <taxon>Neocallimastigales</taxon>
        <taxon>Neocallimastigaceae</taxon>
        <taxon>Neocallimastix</taxon>
    </lineage>
</organism>
<reference evidence="2 3" key="1">
    <citation type="submission" date="2016-08" db="EMBL/GenBank/DDBJ databases">
        <title>A Parts List for Fungal Cellulosomes Revealed by Comparative Genomics.</title>
        <authorList>
            <consortium name="DOE Joint Genome Institute"/>
            <person name="Haitjema C.H."/>
            <person name="Gilmore S.P."/>
            <person name="Henske J.K."/>
            <person name="Solomon K.V."/>
            <person name="De Groot R."/>
            <person name="Kuo A."/>
            <person name="Mondo S.J."/>
            <person name="Salamov A.A."/>
            <person name="Labutti K."/>
            <person name="Zhao Z."/>
            <person name="Chiniquy J."/>
            <person name="Barry K."/>
            <person name="Brewer H.M."/>
            <person name="Purvine S.O."/>
            <person name="Wright A.T."/>
            <person name="Boxma B."/>
            <person name="Van Alen T."/>
            <person name="Hackstein J.H."/>
            <person name="Baker S.E."/>
            <person name="Grigoriev I.V."/>
            <person name="O'Malley M.A."/>
        </authorList>
    </citation>
    <scope>NUCLEOTIDE SEQUENCE [LARGE SCALE GENOMIC DNA]</scope>
    <source>
        <strain evidence="2 3">G1</strain>
    </source>
</reference>
<dbReference type="GO" id="GO:0016423">
    <property type="term" value="F:tRNA (guanine) methyltransferase activity"/>
    <property type="evidence" value="ECO:0007669"/>
    <property type="project" value="TreeGrafter"/>
</dbReference>
<dbReference type="OrthoDB" id="47730at2759"/>
<dbReference type="PANTHER" id="PTHR14911">
    <property type="entry name" value="THUMP DOMAIN-CONTAINING"/>
    <property type="match status" value="1"/>
</dbReference>
<accession>A0A1Y2E5C0</accession>
<dbReference type="InterPro" id="IPR000241">
    <property type="entry name" value="RlmKL-like_Mtase"/>
</dbReference>
<dbReference type="InterPro" id="IPR029063">
    <property type="entry name" value="SAM-dependent_MTases_sf"/>
</dbReference>
<dbReference type="PANTHER" id="PTHR14911:SF1">
    <property type="entry name" value="THUMP DOMAIN-CONTAINING PROTEIN 2"/>
    <property type="match status" value="1"/>
</dbReference>
<dbReference type="GO" id="GO:0043527">
    <property type="term" value="C:tRNA methyltransferase complex"/>
    <property type="evidence" value="ECO:0007669"/>
    <property type="project" value="UniProtKB-ARBA"/>
</dbReference>
<gene>
    <name evidence="2" type="ORF">LY90DRAFT_222315</name>
</gene>
<dbReference type="AlphaFoldDB" id="A0A1Y2E5C0"/>
<evidence type="ECO:0000259" key="1">
    <source>
        <dbReference type="Pfam" id="PF01170"/>
    </source>
</evidence>
<dbReference type="Pfam" id="PF01170">
    <property type="entry name" value="UPF0020"/>
    <property type="match status" value="1"/>
</dbReference>
<dbReference type="Proteomes" id="UP000193920">
    <property type="component" value="Unassembled WGS sequence"/>
</dbReference>
<sequence length="534" mass="62246">MIMEQNKNTFLLFNVPQGFEHVALEEIFEKIPELKSLEYIIPPLYGLIYIKQCQKLTAKMIIQFKNLQSVDNIFVGVAEYDVDLSERNKLPKEEKYKFIEDALYGGDWHHALNVWHYCTENHINSLTYEDFNNKSIDKNDKDYHEQKKVKINSSDNSRIENNITNNNTLQNNNNENLNLNDFIPKILESQNQNLLDIEKNNYFKTNLENSDKREITFRGTFLKYDYKSKEIRTQQLASFIGDATFKKYMEENGKKLFKGNLKVNLKQWDLEIWGAFIKQKNWSIGEKDKHNNIAGVQELSGEPLKEDNEKKDTTNCSVNTSTYDKYKILYGITLPLNNYVNNDKSINHRNRCKFGRTSLRPTVAYCISRFSNIKPGMVVVDPCCGVGTIPIEASCICPTAMYYGGDIDQDEINDCALENIKYMTKLTGKRPPIDIFIWNCKKIPFGDNSIDRIVTDLPWGFRELSYVENRRLYPPLFRELMRVIKPDGLIVLMTSQRKLVRQILAYAWCKLDLLYFTEVVVGYTVGLYVFKKSV</sequence>
<dbReference type="GO" id="GO:0030488">
    <property type="term" value="P:tRNA methylation"/>
    <property type="evidence" value="ECO:0007669"/>
    <property type="project" value="TreeGrafter"/>
</dbReference>
<proteinExistence type="predicted"/>
<dbReference type="CDD" id="cd02440">
    <property type="entry name" value="AdoMet_MTases"/>
    <property type="match status" value="1"/>
</dbReference>
<dbReference type="STRING" id="1754190.A0A1Y2E5C0"/>
<evidence type="ECO:0000313" key="2">
    <source>
        <dbReference type="EMBL" id="ORY66712.1"/>
    </source>
</evidence>
<dbReference type="SUPFAM" id="SSF53335">
    <property type="entry name" value="S-adenosyl-L-methionine-dependent methyltransferases"/>
    <property type="match status" value="1"/>
</dbReference>
<name>A0A1Y2E5C0_9FUNG</name>
<comment type="caution">
    <text evidence="2">The sequence shown here is derived from an EMBL/GenBank/DDBJ whole genome shotgun (WGS) entry which is preliminary data.</text>
</comment>
<evidence type="ECO:0000313" key="3">
    <source>
        <dbReference type="Proteomes" id="UP000193920"/>
    </source>
</evidence>
<protein>
    <submittedName>
        <fullName evidence="2">UPF0020-domain-containing protein</fullName>
    </submittedName>
</protein>
<feature type="domain" description="Ribosomal RNA large subunit methyltransferase K/L-like methyltransferase" evidence="1">
    <location>
        <begin position="351"/>
        <end position="504"/>
    </location>
</feature>
<dbReference type="FunFam" id="3.40.50.150:FF:000073">
    <property type="entry name" value="THUMP domain containing 3"/>
    <property type="match status" value="1"/>
</dbReference>